<keyword evidence="4 7" id="KW-1133">Transmembrane helix</keyword>
<feature type="domain" description="ABC3 transporter permease C-terminal" evidence="8">
    <location>
        <begin position="294"/>
        <end position="418"/>
    </location>
</feature>
<dbReference type="InterPro" id="IPR003838">
    <property type="entry name" value="ABC3_permease_C"/>
</dbReference>
<evidence type="ECO:0000256" key="4">
    <source>
        <dbReference type="ARBA" id="ARBA00022989"/>
    </source>
</evidence>
<feature type="transmembrane region" description="Helical" evidence="7">
    <location>
        <begin position="20"/>
        <end position="39"/>
    </location>
</feature>
<reference evidence="9 10" key="1">
    <citation type="submission" date="2020-09" db="EMBL/GenBank/DDBJ databases">
        <title>Paenibacillus sp. CAU 1523 isolated from sand of Haeundae Beach.</title>
        <authorList>
            <person name="Kim W."/>
        </authorList>
    </citation>
    <scope>NUCLEOTIDE SEQUENCE [LARGE SCALE GENOMIC DNA]</scope>
    <source>
        <strain evidence="9 10">CAU 1523</strain>
    </source>
</reference>
<dbReference type="InterPro" id="IPR050250">
    <property type="entry name" value="Macrolide_Exporter_MacB"/>
</dbReference>
<feature type="transmembrane region" description="Helical" evidence="7">
    <location>
        <begin position="828"/>
        <end position="852"/>
    </location>
</feature>
<evidence type="ECO:0000256" key="6">
    <source>
        <dbReference type="ARBA" id="ARBA00038076"/>
    </source>
</evidence>
<evidence type="ECO:0000256" key="3">
    <source>
        <dbReference type="ARBA" id="ARBA00022692"/>
    </source>
</evidence>
<sequence>MNIINQLTLRYMKHNKSRTIVTIIGVIISVAMLTAVFTIKASFMDMMQREAIHFSGKWNAAFLDVAGEDVDRITNKEEIEGYDIENELGVARLANAKNSKKPYLYITEHSNHDLLAVSTIEGRLPKTEDELVISKQFTQTSGVRWKVGDVVTLEFGERSRTEEGKKLTLDNNYSHSIDEVFTPASRKTYTITGIVQAPAREYEAAAAYRAFSGLSEKHLKAGSPYTVSVEYKDYKKWGTDVYKVSDNIASNVHRVKDQVKSKGVKIEYHRNLLLYSGISNDARFVTTMYLAVITIGTIIMIGSISLIYNAFAISLSERSRALGMLSSVGATKQQKRASVFFEATVIGLFAIPVGLLFGSIGIGVTFELLSPFIQKMFSVSEPIRLILEPFTIIAVILVSIVTLFISAWLPAVRASRITTISAIRQNKDIEMKSNDVRTSKVTRKWFGFEAELGLKNIKRNKHHYRTTVFSLAISVILFLAASSFSLYLEKSYNMAQAPVPYDVSVYVSGDDLAGVKSLTNELMTVKHVSSKVKTQTLSAALNLKEDQVAMDIAKRLAPYEGAYTLNADIVSLDDTSFTNYLQTIGINNNKLEDANIQAVLVNRFTLKEKRIFTDITQLNVSEGTELPLSINEDGSEVKWNIRIASITDKRPPFMYHYQESPSTVTLVVSEHGFDSMLQQMGNVHLANYLNSEVQFTTEQSTALENEIVPITNGYPSVDAFTNNLIEQRQSELDRATVISVFLYGFVILIGLICTATIINTISTGMALRKREFAMLTSVGMTPKSMKQMIRFEGLFYAMKSLLYGLPISLGVIYIIYKILSRNFSFDFTLPWVDMILAVVGVFFIVGLTIIYATRKHKGQNIVEALKNENI</sequence>
<proteinExistence type="inferred from homology"/>
<comment type="caution">
    <text evidence="9">The sequence shown here is derived from an EMBL/GenBank/DDBJ whole genome shotgun (WGS) entry which is preliminary data.</text>
</comment>
<evidence type="ECO:0000256" key="2">
    <source>
        <dbReference type="ARBA" id="ARBA00022475"/>
    </source>
</evidence>
<feature type="transmembrane region" description="Helical" evidence="7">
    <location>
        <begin position="740"/>
        <end position="761"/>
    </location>
</feature>
<evidence type="ECO:0000256" key="5">
    <source>
        <dbReference type="ARBA" id="ARBA00023136"/>
    </source>
</evidence>
<feature type="transmembrane region" description="Helical" evidence="7">
    <location>
        <begin position="468"/>
        <end position="488"/>
    </location>
</feature>
<feature type="domain" description="ABC3 transporter permease C-terminal" evidence="8">
    <location>
        <begin position="745"/>
        <end position="859"/>
    </location>
</feature>
<dbReference type="EMBL" id="JACYTN010000031">
    <property type="protein sequence ID" value="MBD8500926.1"/>
    <property type="molecule type" value="Genomic_DNA"/>
</dbReference>
<evidence type="ECO:0000313" key="10">
    <source>
        <dbReference type="Proteomes" id="UP000634529"/>
    </source>
</evidence>
<protein>
    <submittedName>
        <fullName evidence="9">FtsX-like permease family protein</fullName>
    </submittedName>
</protein>
<accession>A0ABR9B3J7</accession>
<evidence type="ECO:0000256" key="7">
    <source>
        <dbReference type="SAM" id="Phobius"/>
    </source>
</evidence>
<dbReference type="Proteomes" id="UP000634529">
    <property type="component" value="Unassembled WGS sequence"/>
</dbReference>
<feature type="transmembrane region" description="Helical" evidence="7">
    <location>
        <begin position="386"/>
        <end position="409"/>
    </location>
</feature>
<feature type="transmembrane region" description="Helical" evidence="7">
    <location>
        <begin position="339"/>
        <end position="366"/>
    </location>
</feature>
<dbReference type="RefSeq" id="WP_192027143.1">
    <property type="nucleotide sequence ID" value="NZ_JACYTN010000031.1"/>
</dbReference>
<keyword evidence="5 7" id="KW-0472">Membrane</keyword>
<dbReference type="Pfam" id="PF02687">
    <property type="entry name" value="FtsX"/>
    <property type="match status" value="2"/>
</dbReference>
<name>A0ABR9B3J7_9BACL</name>
<feature type="transmembrane region" description="Helical" evidence="7">
    <location>
        <begin position="793"/>
        <end position="816"/>
    </location>
</feature>
<evidence type="ECO:0000313" key="9">
    <source>
        <dbReference type="EMBL" id="MBD8500926.1"/>
    </source>
</evidence>
<evidence type="ECO:0000256" key="1">
    <source>
        <dbReference type="ARBA" id="ARBA00004651"/>
    </source>
</evidence>
<dbReference type="PANTHER" id="PTHR30572:SF4">
    <property type="entry name" value="ABC TRANSPORTER PERMEASE YTRF"/>
    <property type="match status" value="1"/>
</dbReference>
<gene>
    <name evidence="9" type="ORF">IFO66_21800</name>
</gene>
<keyword evidence="10" id="KW-1185">Reference proteome</keyword>
<comment type="similarity">
    <text evidence="6">Belongs to the ABC-4 integral membrane protein family.</text>
</comment>
<dbReference type="PANTHER" id="PTHR30572">
    <property type="entry name" value="MEMBRANE COMPONENT OF TRANSPORTER-RELATED"/>
    <property type="match status" value="1"/>
</dbReference>
<organism evidence="9 10">
    <name type="scientific">Paenibacillus arenosi</name>
    <dbReference type="NCBI Taxonomy" id="2774142"/>
    <lineage>
        <taxon>Bacteria</taxon>
        <taxon>Bacillati</taxon>
        <taxon>Bacillota</taxon>
        <taxon>Bacilli</taxon>
        <taxon>Bacillales</taxon>
        <taxon>Paenibacillaceae</taxon>
        <taxon>Paenibacillus</taxon>
    </lineage>
</organism>
<keyword evidence="2" id="KW-1003">Cell membrane</keyword>
<evidence type="ECO:0000259" key="8">
    <source>
        <dbReference type="Pfam" id="PF02687"/>
    </source>
</evidence>
<keyword evidence="3 7" id="KW-0812">Transmembrane</keyword>
<comment type="subcellular location">
    <subcellularLocation>
        <location evidence="1">Cell membrane</location>
        <topology evidence="1">Multi-pass membrane protein</topology>
    </subcellularLocation>
</comment>
<feature type="transmembrane region" description="Helical" evidence="7">
    <location>
        <begin position="288"/>
        <end position="311"/>
    </location>
</feature>